<evidence type="ECO:0000259" key="5">
    <source>
        <dbReference type="PROSITE" id="PS51005"/>
    </source>
</evidence>
<evidence type="ECO:0000313" key="6">
    <source>
        <dbReference type="EMBL" id="ERM99762.1"/>
    </source>
</evidence>
<evidence type="ECO:0000256" key="3">
    <source>
        <dbReference type="ARBA" id="ARBA00023163"/>
    </source>
</evidence>
<keyword evidence="3" id="KW-0804">Transcription</keyword>
<dbReference type="FunFam" id="2.170.150.80:FF:000003">
    <property type="entry name" value="NAC domain-containing protein"/>
    <property type="match status" value="1"/>
</dbReference>
<dbReference type="PANTHER" id="PTHR31744">
    <property type="entry name" value="PROTEIN CUP-SHAPED COTYLEDON 2-RELATED"/>
    <property type="match status" value="1"/>
</dbReference>
<dbReference type="SUPFAM" id="SSF101941">
    <property type="entry name" value="NAC domain"/>
    <property type="match status" value="1"/>
</dbReference>
<keyword evidence="7" id="KW-1185">Reference proteome</keyword>
<evidence type="ECO:0000313" key="7">
    <source>
        <dbReference type="Proteomes" id="UP000017836"/>
    </source>
</evidence>
<keyword evidence="2" id="KW-0238">DNA-binding</keyword>
<dbReference type="Gramene" id="ERM99762">
    <property type="protein sequence ID" value="ERM99762"/>
    <property type="gene ID" value="AMTR_s00099p00131560"/>
</dbReference>
<reference evidence="7" key="1">
    <citation type="journal article" date="2013" name="Science">
        <title>The Amborella genome and the evolution of flowering plants.</title>
        <authorList>
            <consortium name="Amborella Genome Project"/>
        </authorList>
    </citation>
    <scope>NUCLEOTIDE SEQUENCE [LARGE SCALE GENOMIC DNA]</scope>
</reference>
<feature type="domain" description="NAC" evidence="5">
    <location>
        <begin position="7"/>
        <end position="154"/>
    </location>
</feature>
<dbReference type="InterPro" id="IPR003441">
    <property type="entry name" value="NAC-dom"/>
</dbReference>
<organism evidence="6 7">
    <name type="scientific">Amborella trichopoda</name>
    <dbReference type="NCBI Taxonomy" id="13333"/>
    <lineage>
        <taxon>Eukaryota</taxon>
        <taxon>Viridiplantae</taxon>
        <taxon>Streptophyta</taxon>
        <taxon>Embryophyta</taxon>
        <taxon>Tracheophyta</taxon>
        <taxon>Spermatophyta</taxon>
        <taxon>Magnoliopsida</taxon>
        <taxon>Amborellales</taxon>
        <taxon>Amborellaceae</taxon>
        <taxon>Amborella</taxon>
    </lineage>
</organism>
<dbReference type="EMBL" id="KI394994">
    <property type="protein sequence ID" value="ERM99762.1"/>
    <property type="molecule type" value="Genomic_DNA"/>
</dbReference>
<dbReference type="Pfam" id="PF02365">
    <property type="entry name" value="NAM"/>
    <property type="match status" value="1"/>
</dbReference>
<dbReference type="InterPro" id="IPR036093">
    <property type="entry name" value="NAC_dom_sf"/>
</dbReference>
<dbReference type="Proteomes" id="UP000017836">
    <property type="component" value="Unassembled WGS sequence"/>
</dbReference>
<dbReference type="AlphaFoldDB" id="W1NVY5"/>
<dbReference type="GO" id="GO:0003677">
    <property type="term" value="F:DNA binding"/>
    <property type="evidence" value="ECO:0007669"/>
    <property type="project" value="UniProtKB-KW"/>
</dbReference>
<keyword evidence="4" id="KW-0539">Nucleus</keyword>
<gene>
    <name evidence="6" type="ORF">AMTR_s00099p00131560</name>
</gene>
<keyword evidence="1" id="KW-0805">Transcription regulation</keyword>
<dbReference type="eggNOG" id="ENOG502R8AM">
    <property type="taxonomic scope" value="Eukaryota"/>
</dbReference>
<dbReference type="Gene3D" id="2.170.150.80">
    <property type="entry name" value="NAC domain"/>
    <property type="match status" value="1"/>
</dbReference>
<evidence type="ECO:0000256" key="2">
    <source>
        <dbReference type="ARBA" id="ARBA00023125"/>
    </source>
</evidence>
<sequence>MTSSAGVPPGFRFHPTDEELLYYYLRKKVTYQKFDLEVIREVDLNKMEPWDLQERCRIGATPQNEWYFFSHKDKKYPTGSRTNRATSAGFWKATGRDKCIKNSYKKIGMRKTLVFYKGRAPHGQKTDWIMHEYRLEENNEVNEDGWVVCRVFKKKNFFKVPQEASTSLSMEQESSNIMNHGVDRESVEREGSHRGLQYNHHLHHHNQPAFDLYKPPELGLQFTNMNPSHDLQMQVQAQIQSQRPPLGYDFSGLSASSETIAKPFLQIQRPCEGESFSKNLSYQACDNGMNMNMAQCGAPQEMVEMREDNLNDWSALLVGSHLSGEDSSKAMRYSDANAASNTINPAPLRNEIDLWNFAK</sequence>
<proteinExistence type="predicted"/>
<dbReference type="GO" id="GO:0006355">
    <property type="term" value="P:regulation of DNA-templated transcription"/>
    <property type="evidence" value="ECO:0007669"/>
    <property type="project" value="InterPro"/>
</dbReference>
<dbReference type="OMA" id="MVEMRED"/>
<evidence type="ECO:0000256" key="4">
    <source>
        <dbReference type="ARBA" id="ARBA00023242"/>
    </source>
</evidence>
<name>W1NVY5_AMBTC</name>
<dbReference type="STRING" id="13333.W1NVY5"/>
<dbReference type="PROSITE" id="PS51005">
    <property type="entry name" value="NAC"/>
    <property type="match status" value="1"/>
</dbReference>
<protein>
    <recommendedName>
        <fullName evidence="5">NAC domain-containing protein</fullName>
    </recommendedName>
</protein>
<accession>W1NVY5</accession>
<evidence type="ECO:0000256" key="1">
    <source>
        <dbReference type="ARBA" id="ARBA00023015"/>
    </source>
</evidence>
<dbReference type="HOGENOM" id="CLU_035664_1_3_1"/>
<dbReference type="PANTHER" id="PTHR31744:SF212">
    <property type="entry name" value="PROTEIN SOMBRERO-LIKE ISOFORM X2"/>
    <property type="match status" value="1"/>
</dbReference>